<gene>
    <name evidence="1" type="ORF">KDAU_43540</name>
</gene>
<comment type="caution">
    <text evidence="1">The sequence shown here is derived from an EMBL/GenBank/DDBJ whole genome shotgun (WGS) entry which is preliminary data.</text>
</comment>
<dbReference type="Proteomes" id="UP000287224">
    <property type="component" value="Unassembled WGS sequence"/>
</dbReference>
<keyword evidence="2" id="KW-1185">Reference proteome</keyword>
<sequence>MSEVAMLRKRIEMECEAMSRAMSGFRVTAPHEVINHGYNALGDLREQLAAIVGEHEATRIAVDMYIQVLG</sequence>
<evidence type="ECO:0000313" key="2">
    <source>
        <dbReference type="Proteomes" id="UP000287224"/>
    </source>
</evidence>
<dbReference type="EMBL" id="BIFQ01000001">
    <property type="protein sequence ID" value="GCE07025.1"/>
    <property type="molecule type" value="Genomic_DNA"/>
</dbReference>
<proteinExistence type="predicted"/>
<evidence type="ECO:0000313" key="1">
    <source>
        <dbReference type="EMBL" id="GCE07025.1"/>
    </source>
</evidence>
<organism evidence="1 2">
    <name type="scientific">Dictyobacter aurantiacus</name>
    <dbReference type="NCBI Taxonomy" id="1936993"/>
    <lineage>
        <taxon>Bacteria</taxon>
        <taxon>Bacillati</taxon>
        <taxon>Chloroflexota</taxon>
        <taxon>Ktedonobacteria</taxon>
        <taxon>Ktedonobacterales</taxon>
        <taxon>Dictyobacteraceae</taxon>
        <taxon>Dictyobacter</taxon>
    </lineage>
</organism>
<dbReference type="AlphaFoldDB" id="A0A401ZJI5"/>
<reference evidence="2" key="1">
    <citation type="submission" date="2018-12" db="EMBL/GenBank/DDBJ databases">
        <title>Tengunoibacter tsumagoiensis gen. nov., sp. nov., Dictyobacter kobayashii sp. nov., D. alpinus sp. nov., and D. joshuensis sp. nov. and description of Dictyobacteraceae fam. nov. within the order Ktedonobacterales isolated from Tengu-no-mugimeshi.</title>
        <authorList>
            <person name="Wang C.M."/>
            <person name="Zheng Y."/>
            <person name="Sakai Y."/>
            <person name="Toyoda A."/>
            <person name="Minakuchi Y."/>
            <person name="Abe K."/>
            <person name="Yokota A."/>
            <person name="Yabe S."/>
        </authorList>
    </citation>
    <scope>NUCLEOTIDE SEQUENCE [LARGE SCALE GENOMIC DNA]</scope>
    <source>
        <strain evidence="2">S-27</strain>
    </source>
</reference>
<dbReference type="OrthoDB" id="164074at2"/>
<accession>A0A401ZJI5</accession>
<protein>
    <submittedName>
        <fullName evidence="1">Uncharacterized protein</fullName>
    </submittedName>
</protein>
<dbReference type="RefSeq" id="WP_126597965.1">
    <property type="nucleotide sequence ID" value="NZ_BIFQ01000001.1"/>
</dbReference>
<name>A0A401ZJI5_9CHLR</name>